<name>A0A2A4J4P2_HELVI</name>
<sequence length="274" mass="31762">MCTFENDYKTNHTWQHFYNGDPVIGYMPKIKSKISKYIFFLEDFDNNTYVKIVPNNSSHKIKLDSKILDDKNINTLLFNDTTEITFDCGEYYRYTKYLYLGLINTTENKIVAMSDTKITNKKYSKVYNASILCCLYYTTSENMPEMYITRYVQKKTMLIYQYKLPENKSILVNTTEGYVTSPRTQDSIYAACILVLAILLLFVSCLLVKKIFCQKGSKNLVETVELDTHATTGVSNTAYVNQDELRKQEESNYAEIIGVLNPYQNRAVPSQLKL</sequence>
<reference evidence="2" key="1">
    <citation type="submission" date="2017-09" db="EMBL/GenBank/DDBJ databases">
        <title>Contemporary evolution of a Lepidopteran species, Heliothis virescens, in response to modern agricultural practices.</title>
        <authorList>
            <person name="Fritz M.L."/>
            <person name="Deyonke A.M."/>
            <person name="Papanicolaou A."/>
            <person name="Micinski S."/>
            <person name="Westbrook J."/>
            <person name="Gould F."/>
        </authorList>
    </citation>
    <scope>NUCLEOTIDE SEQUENCE [LARGE SCALE GENOMIC DNA]</scope>
    <source>
        <strain evidence="2">HvINT-</strain>
        <tissue evidence="2">Whole body</tissue>
    </source>
</reference>
<comment type="caution">
    <text evidence="2">The sequence shown here is derived from an EMBL/GenBank/DDBJ whole genome shotgun (WGS) entry which is preliminary data.</text>
</comment>
<keyword evidence="1" id="KW-0472">Membrane</keyword>
<dbReference type="EMBL" id="NWSH01003099">
    <property type="protein sequence ID" value="PCG66951.1"/>
    <property type="molecule type" value="Genomic_DNA"/>
</dbReference>
<protein>
    <submittedName>
        <fullName evidence="2">Uncharacterized protein</fullName>
    </submittedName>
</protein>
<feature type="transmembrane region" description="Helical" evidence="1">
    <location>
        <begin position="188"/>
        <end position="208"/>
    </location>
</feature>
<dbReference type="AlphaFoldDB" id="A0A2A4J4P2"/>
<evidence type="ECO:0000313" key="2">
    <source>
        <dbReference type="EMBL" id="PCG66951.1"/>
    </source>
</evidence>
<organism evidence="2">
    <name type="scientific">Heliothis virescens</name>
    <name type="common">Tobacco budworm moth</name>
    <dbReference type="NCBI Taxonomy" id="7102"/>
    <lineage>
        <taxon>Eukaryota</taxon>
        <taxon>Metazoa</taxon>
        <taxon>Ecdysozoa</taxon>
        <taxon>Arthropoda</taxon>
        <taxon>Hexapoda</taxon>
        <taxon>Insecta</taxon>
        <taxon>Pterygota</taxon>
        <taxon>Neoptera</taxon>
        <taxon>Endopterygota</taxon>
        <taxon>Lepidoptera</taxon>
        <taxon>Glossata</taxon>
        <taxon>Ditrysia</taxon>
        <taxon>Noctuoidea</taxon>
        <taxon>Noctuidae</taxon>
        <taxon>Heliothinae</taxon>
        <taxon>Heliothis</taxon>
    </lineage>
</organism>
<keyword evidence="1" id="KW-1133">Transmembrane helix</keyword>
<gene>
    <name evidence="2" type="ORF">B5V51_7043</name>
</gene>
<keyword evidence="1" id="KW-0812">Transmembrane</keyword>
<evidence type="ECO:0000256" key="1">
    <source>
        <dbReference type="SAM" id="Phobius"/>
    </source>
</evidence>
<proteinExistence type="predicted"/>
<accession>A0A2A4J4P2</accession>